<dbReference type="RefSeq" id="WP_139089201.1">
    <property type="nucleotide sequence ID" value="NZ_VDGE01000001.1"/>
</dbReference>
<reference evidence="1 2" key="1">
    <citation type="submission" date="2019-06" db="EMBL/GenBank/DDBJ databases">
        <title>Genome sequence of Janthinobacterium lividum UCD_MED1.</title>
        <authorList>
            <person name="De Leon M.E."/>
            <person name="Jospin G."/>
        </authorList>
    </citation>
    <scope>NUCLEOTIDE SEQUENCE [LARGE SCALE GENOMIC DNA]</scope>
    <source>
        <strain evidence="1 2">UCD_MED1</strain>
    </source>
</reference>
<protein>
    <submittedName>
        <fullName evidence="1">Uncharacterized protein</fullName>
    </submittedName>
</protein>
<sequence length="557" mass="62477">MSTLLEQATGEMMAAVEEWFVERLKRTDLESAVNRTTLQMGIFNELLLDYKPGRSMADDFQLADAEDFAPRRTPSRLDEAVVRDIIAPQLVAMVLARLETLADTPLIDYRFSFRGKFQTAQGMLHLNLLDYVNEGKRKTLLERIHSYVTQKLEHGKRPTKKLETFFLTRHLLDPQLFPQPDIGWTLAQFERIEQLNKSRPQALAEHRGDIIQAVSAWAEKQFLPQFYDVQQSCYRSAEYSLKAGAAPDAQALAPIDLLLYGAVMILRHEPSYAKSTGLKFLEIAGELGSERAVRMLKEGSGTFPDADIHVKNALLECRANDVFATISITIAQEEEDAYAQALALITHLLQAGFPKSYQIKLKSKVKAYLPIKGLAKSDTHRFFANALAHASLRPQLEAYARAAIEQFEFYADTEGEKNCMPGSYAVFGLGLLDAGYFPLVQHYMANVDEEHQSVQDQFTAAYAEQHGVTRDSAPVLAACLRACTDNAKVKIQAELEDVEKLELFCQQLQGLEGYLVEHMLYPVWGKLEKLAALARKAQGRRKELLLALLAAASKADT</sequence>
<evidence type="ECO:0000313" key="2">
    <source>
        <dbReference type="Proteomes" id="UP000305681"/>
    </source>
</evidence>
<evidence type="ECO:0000313" key="1">
    <source>
        <dbReference type="EMBL" id="TNC78014.1"/>
    </source>
</evidence>
<proteinExistence type="predicted"/>
<dbReference type="AlphaFoldDB" id="A0A5C4NT28"/>
<dbReference type="Proteomes" id="UP000305681">
    <property type="component" value="Unassembled WGS sequence"/>
</dbReference>
<comment type="caution">
    <text evidence="1">The sequence shown here is derived from an EMBL/GenBank/DDBJ whole genome shotgun (WGS) entry which is preliminary data.</text>
</comment>
<dbReference type="InterPro" id="IPR046136">
    <property type="entry name" value="DUF6138"/>
</dbReference>
<organism evidence="1 2">
    <name type="scientific">Janthinobacterium lividum</name>
    <dbReference type="NCBI Taxonomy" id="29581"/>
    <lineage>
        <taxon>Bacteria</taxon>
        <taxon>Pseudomonadati</taxon>
        <taxon>Pseudomonadota</taxon>
        <taxon>Betaproteobacteria</taxon>
        <taxon>Burkholderiales</taxon>
        <taxon>Oxalobacteraceae</taxon>
        <taxon>Janthinobacterium</taxon>
    </lineage>
</organism>
<dbReference type="EMBL" id="VDGE01000001">
    <property type="protein sequence ID" value="TNC78014.1"/>
    <property type="molecule type" value="Genomic_DNA"/>
</dbReference>
<dbReference type="Pfam" id="PF19635">
    <property type="entry name" value="DUF6138"/>
    <property type="match status" value="1"/>
</dbReference>
<name>A0A5C4NT28_9BURK</name>
<gene>
    <name evidence="1" type="ORF">FHI69_01565</name>
</gene>
<accession>A0A5C4NT28</accession>